<dbReference type="InterPro" id="IPR011990">
    <property type="entry name" value="TPR-like_helical_dom_sf"/>
</dbReference>
<dbReference type="RefSeq" id="WP_072489426.1">
    <property type="nucleotide sequence ID" value="NZ_CP108284.1"/>
</dbReference>
<dbReference type="AlphaFoldDB" id="A0A1K2F9K5"/>
<sequence length="104" mass="11554">MLYRAGASLLNAHPHSASSTYWEHMVADCERLLGSEHPHTLTARASLAAFYRQAGRTNEAIEIEEPVLTEYERLLGNEHPDTHSARDVLSRWRSAGDGLGESPL</sequence>
<dbReference type="SUPFAM" id="SSF48452">
    <property type="entry name" value="TPR-like"/>
    <property type="match status" value="1"/>
</dbReference>
<evidence type="ECO:0000313" key="1">
    <source>
        <dbReference type="EMBL" id="SFY44202.1"/>
    </source>
</evidence>
<dbReference type="Gene3D" id="1.25.40.10">
    <property type="entry name" value="Tetratricopeptide repeat domain"/>
    <property type="match status" value="1"/>
</dbReference>
<name>A0A1K2F9K5_STRAR</name>
<evidence type="ECO:0000313" key="2">
    <source>
        <dbReference type="Proteomes" id="UP000181909"/>
    </source>
</evidence>
<dbReference type="STRING" id="1893.SAMN02787144_104420"/>
<dbReference type="Pfam" id="PF13374">
    <property type="entry name" value="TPR_10"/>
    <property type="match status" value="2"/>
</dbReference>
<accession>A0A1K2F9K5</accession>
<proteinExistence type="predicted"/>
<gene>
    <name evidence="1" type="ORF">SAMN02787144_104420</name>
</gene>
<dbReference type="Proteomes" id="UP000181909">
    <property type="component" value="Unassembled WGS sequence"/>
</dbReference>
<protein>
    <submittedName>
        <fullName evidence="1">Tetratricopeptide repeat-containing protein</fullName>
    </submittedName>
</protein>
<organism evidence="1 2">
    <name type="scientific">Streptomyces atratus</name>
    <dbReference type="NCBI Taxonomy" id="1893"/>
    <lineage>
        <taxon>Bacteria</taxon>
        <taxon>Bacillati</taxon>
        <taxon>Actinomycetota</taxon>
        <taxon>Actinomycetes</taxon>
        <taxon>Kitasatosporales</taxon>
        <taxon>Streptomycetaceae</taxon>
        <taxon>Streptomyces</taxon>
    </lineage>
</organism>
<dbReference type="OrthoDB" id="4560088at2"/>
<dbReference type="EMBL" id="FPJO01000044">
    <property type="protein sequence ID" value="SFY44202.1"/>
    <property type="molecule type" value="Genomic_DNA"/>
</dbReference>
<reference evidence="1 2" key="1">
    <citation type="submission" date="2016-11" db="EMBL/GenBank/DDBJ databases">
        <authorList>
            <person name="Jaros S."/>
            <person name="Januszkiewicz K."/>
            <person name="Wedrychowicz H."/>
        </authorList>
    </citation>
    <scope>NUCLEOTIDE SEQUENCE [LARGE SCALE GENOMIC DNA]</scope>
    <source>
        <strain evidence="1 2">OK807</strain>
    </source>
</reference>